<name>A0ABT9YZ55_9BACI</name>
<proteinExistence type="predicted"/>
<protein>
    <recommendedName>
        <fullName evidence="3">DNA-binding protein</fullName>
    </recommendedName>
</protein>
<dbReference type="RefSeq" id="WP_095297092.1">
    <property type="nucleotide sequence ID" value="NZ_CADEPK010000353.1"/>
</dbReference>
<evidence type="ECO:0008006" key="3">
    <source>
        <dbReference type="Google" id="ProtNLM"/>
    </source>
</evidence>
<accession>A0ABT9YZ55</accession>
<evidence type="ECO:0000313" key="1">
    <source>
        <dbReference type="EMBL" id="MDQ0225283.1"/>
    </source>
</evidence>
<dbReference type="EMBL" id="JAUSTZ010000003">
    <property type="protein sequence ID" value="MDQ0225283.1"/>
    <property type="molecule type" value="Genomic_DNA"/>
</dbReference>
<dbReference type="Proteomes" id="UP001232245">
    <property type="component" value="Unassembled WGS sequence"/>
</dbReference>
<organism evidence="1 2">
    <name type="scientific">Metabacillus niabensis</name>
    <dbReference type="NCBI Taxonomy" id="324854"/>
    <lineage>
        <taxon>Bacteria</taxon>
        <taxon>Bacillati</taxon>
        <taxon>Bacillota</taxon>
        <taxon>Bacilli</taxon>
        <taxon>Bacillales</taxon>
        <taxon>Bacillaceae</taxon>
        <taxon>Metabacillus</taxon>
    </lineage>
</organism>
<evidence type="ECO:0000313" key="2">
    <source>
        <dbReference type="Proteomes" id="UP001232245"/>
    </source>
</evidence>
<gene>
    <name evidence="1" type="ORF">J2S02_001627</name>
</gene>
<comment type="caution">
    <text evidence="1">The sequence shown here is derived from an EMBL/GenBank/DDBJ whole genome shotgun (WGS) entry which is preliminary data.</text>
</comment>
<reference evidence="1 2" key="1">
    <citation type="submission" date="2023-07" db="EMBL/GenBank/DDBJ databases">
        <title>Genomic Encyclopedia of Type Strains, Phase IV (KMG-IV): sequencing the most valuable type-strain genomes for metagenomic binning, comparative biology and taxonomic classification.</title>
        <authorList>
            <person name="Goeker M."/>
        </authorList>
    </citation>
    <scope>NUCLEOTIDE SEQUENCE [LARGE SCALE GENOMIC DNA]</scope>
    <source>
        <strain evidence="1 2">DSM 17723</strain>
    </source>
</reference>
<keyword evidence="2" id="KW-1185">Reference proteome</keyword>
<sequence length="188" mass="22317">MKRRNWTDEEIDFLKDNVGKLKITTMSKKLNRTEESIKNKLKRLGISNTKAQTGYLTTYELAKLVQKDATTVRAWITKHGLQSTKKTTRCSRQFYFIHPEDFWKWAKDNREKIDFSKIEPHTIIPEPSWVEKERKYENPTSYKVWSIKEENQLKVLVMEGYTLNEVANKLDRSLISVKRKYSRLGAVR</sequence>